<keyword evidence="6 7" id="KW-0472">Membrane</keyword>
<dbReference type="OrthoDB" id="9806984at2"/>
<dbReference type="Proteomes" id="UP000017800">
    <property type="component" value="Unassembled WGS sequence"/>
</dbReference>
<name>V5F4R7_9VIBR</name>
<feature type="domain" description="Mce/MlaD" evidence="8">
    <location>
        <begin position="402"/>
        <end position="457"/>
    </location>
</feature>
<dbReference type="Pfam" id="PF02470">
    <property type="entry name" value="MlaD"/>
    <property type="match status" value="6"/>
</dbReference>
<evidence type="ECO:0000313" key="10">
    <source>
        <dbReference type="Proteomes" id="UP000017800"/>
    </source>
</evidence>
<feature type="domain" description="Mce/MlaD" evidence="8">
    <location>
        <begin position="165"/>
        <end position="225"/>
    </location>
</feature>
<evidence type="ECO:0000256" key="3">
    <source>
        <dbReference type="ARBA" id="ARBA00022519"/>
    </source>
</evidence>
<dbReference type="eggNOG" id="COG3008">
    <property type="taxonomic scope" value="Bacteria"/>
</dbReference>
<dbReference type="AlphaFoldDB" id="V5F4R7"/>
<keyword evidence="4 7" id="KW-0812">Transmembrane</keyword>
<evidence type="ECO:0000259" key="8">
    <source>
        <dbReference type="Pfam" id="PF02470"/>
    </source>
</evidence>
<dbReference type="PANTHER" id="PTHR30462">
    <property type="entry name" value="INTERMEMBRANE TRANSPORT PROTEIN PQIB-RELATED"/>
    <property type="match status" value="1"/>
</dbReference>
<organism evidence="9 10">
    <name type="scientific">Vibrio halioticoli NBRC 102217</name>
    <dbReference type="NCBI Taxonomy" id="1219072"/>
    <lineage>
        <taxon>Bacteria</taxon>
        <taxon>Pseudomonadati</taxon>
        <taxon>Pseudomonadota</taxon>
        <taxon>Gammaproteobacteria</taxon>
        <taxon>Vibrionales</taxon>
        <taxon>Vibrionaceae</taxon>
        <taxon>Vibrio</taxon>
    </lineage>
</organism>
<evidence type="ECO:0000256" key="5">
    <source>
        <dbReference type="ARBA" id="ARBA00022989"/>
    </source>
</evidence>
<dbReference type="GO" id="GO:0005886">
    <property type="term" value="C:plasma membrane"/>
    <property type="evidence" value="ECO:0007669"/>
    <property type="project" value="UniProtKB-SubCell"/>
</dbReference>
<dbReference type="RefSeq" id="WP_023404687.1">
    <property type="nucleotide sequence ID" value="NZ_BAUJ01000040.1"/>
</dbReference>
<gene>
    <name evidence="9" type="ORF">VHA01S_040_00240</name>
</gene>
<evidence type="ECO:0000256" key="4">
    <source>
        <dbReference type="ARBA" id="ARBA00022692"/>
    </source>
</evidence>
<feature type="domain" description="Mce/MlaD" evidence="8">
    <location>
        <begin position="285"/>
        <end position="376"/>
    </location>
</feature>
<proteinExistence type="predicted"/>
<protein>
    <recommendedName>
        <fullName evidence="8">Mce/MlaD domain-containing protein</fullName>
    </recommendedName>
</protein>
<evidence type="ECO:0000313" key="9">
    <source>
        <dbReference type="EMBL" id="GAD90344.1"/>
    </source>
</evidence>
<feature type="domain" description="Mce/MlaD" evidence="8">
    <location>
        <begin position="749"/>
        <end position="809"/>
    </location>
</feature>
<feature type="domain" description="Mce/MlaD" evidence="8">
    <location>
        <begin position="641"/>
        <end position="705"/>
    </location>
</feature>
<feature type="domain" description="Mce/MlaD" evidence="8">
    <location>
        <begin position="46"/>
        <end position="135"/>
    </location>
</feature>
<keyword evidence="3" id="KW-0997">Cell inner membrane</keyword>
<sequence>MTEPTHSSLPSPKVKRSTGLSPLWALPIIALLLGGWLMYKSISESGQHIRIHFSNAQGLIAGRTTLRFQGLEVGMVRKLELAPNLDGIYVDAELYPNAKQLLGEDTKFWLVKPTASLSGVSGLDALVSGNYIAIQSATTGFNKVPLSYNALPKAPQDLHSGNIEGLRLTLRSKDLGSVNVGSKILFRKIPIGEIYSFNLDQEGKSVILRALIDEEYEHIITSESRFWNVSGINAKVGFDGVDVSVESLAALIGGGIAVDSPARGHKVDSDTEFRLYPDLATAGRGIPISITLPDDNNINPSGAPLIYRGIEIGQITNIRLSKDRADIVAQATIEPAYHDLLNSGSQFLLEEASLSLSGIDNLGNFVTGNFLTLLPGEGEASRAFKAVKQDELNVQDSSNVALSLMAKHSFGLNSGSAVLYRGIQVGHVTSSQLQKEGVKINVLIDAKYRDLIRSKNRFYFSSGVSASLDAGALNVDIPPIQHLLAGSISFIEDGKPSINSSYALYDNESLAQLALDSASGHQILSLISSELPPVNVGSPVFYRNLVVGQVLDYELGHSGMEVSIKLDSQYRHLIKADTVFWNHSGVEIEAGLTGVSVKAAPLARLMQGGIAFDSIAGVENKLSKHYKLYPDQDAARHFGKVIRLNATENASITHGSKIKYQGVDVGEVTVVSPLFDKQGVEVLARIYPKYVNKVAVKGSTFWVVSPEVSLSGVKNLASAIIPSIEVKPAHSTQRQSQFTLYQQKPGKQTVRFYLQSKVKGSIAPNTPILYREIPVGLVSDVRLGDLADRVIISIDIDKDYAYLIRENSLFWNVSGLDISVGLSGAKVKAGTVESLLKGGIAFTTPEASSLSAIAKPERSFYLYATAEPEWLEWRTVIPKPH</sequence>
<dbReference type="PANTHER" id="PTHR30462:SF0">
    <property type="entry name" value="INTERMEMBRANE TRANSPORT PROTEIN YEBT"/>
    <property type="match status" value="1"/>
</dbReference>
<comment type="caution">
    <text evidence="9">The sequence shown here is derived from an EMBL/GenBank/DDBJ whole genome shotgun (WGS) entry which is preliminary data.</text>
</comment>
<accession>V5F4R7</accession>
<keyword evidence="5 7" id="KW-1133">Transmembrane helix</keyword>
<evidence type="ECO:0000256" key="2">
    <source>
        <dbReference type="ARBA" id="ARBA00022475"/>
    </source>
</evidence>
<keyword evidence="2" id="KW-1003">Cell membrane</keyword>
<dbReference type="EMBL" id="BAUJ01000040">
    <property type="protein sequence ID" value="GAD90344.1"/>
    <property type="molecule type" value="Genomic_DNA"/>
</dbReference>
<keyword evidence="10" id="KW-1185">Reference proteome</keyword>
<evidence type="ECO:0000256" key="1">
    <source>
        <dbReference type="ARBA" id="ARBA00004533"/>
    </source>
</evidence>
<reference evidence="9 10" key="1">
    <citation type="submission" date="2013-11" db="EMBL/GenBank/DDBJ databases">
        <title>Whole genome shotgun sequence of Vibrio halioticoli NBRC 102217.</title>
        <authorList>
            <person name="Isaki S."/>
            <person name="Kimura A."/>
            <person name="Ohji S."/>
            <person name="Hosoyama A."/>
            <person name="Fujita N."/>
            <person name="Hashimoto M."/>
            <person name="Hosoyama Y."/>
            <person name="Yamazoe A."/>
        </authorList>
    </citation>
    <scope>NUCLEOTIDE SEQUENCE [LARGE SCALE GENOMIC DNA]</scope>
    <source>
        <strain evidence="9 10">NBRC 102217</strain>
    </source>
</reference>
<feature type="transmembrane region" description="Helical" evidence="7">
    <location>
        <begin position="20"/>
        <end position="39"/>
    </location>
</feature>
<dbReference type="InterPro" id="IPR003399">
    <property type="entry name" value="Mce/MlaD"/>
</dbReference>
<comment type="subcellular location">
    <subcellularLocation>
        <location evidence="1">Cell inner membrane</location>
    </subcellularLocation>
</comment>
<dbReference type="InterPro" id="IPR051800">
    <property type="entry name" value="PqiA-PqiB_transport"/>
</dbReference>
<evidence type="ECO:0000256" key="6">
    <source>
        <dbReference type="ARBA" id="ARBA00023136"/>
    </source>
</evidence>
<evidence type="ECO:0000256" key="7">
    <source>
        <dbReference type="SAM" id="Phobius"/>
    </source>
</evidence>